<protein>
    <submittedName>
        <fullName evidence="1">Uncharacterized protein</fullName>
    </submittedName>
</protein>
<dbReference type="EMBL" id="LNTU01000001">
    <property type="protein sequence ID" value="KXF78542.1"/>
    <property type="molecule type" value="Genomic_DNA"/>
</dbReference>
<proteinExistence type="predicted"/>
<organism evidence="1 2">
    <name type="scientific">Paramesorhizobium deserti</name>
    <dbReference type="NCBI Taxonomy" id="1494590"/>
    <lineage>
        <taxon>Bacteria</taxon>
        <taxon>Pseudomonadati</taxon>
        <taxon>Pseudomonadota</taxon>
        <taxon>Alphaproteobacteria</taxon>
        <taxon>Hyphomicrobiales</taxon>
        <taxon>Phyllobacteriaceae</taxon>
        <taxon>Paramesorhizobium</taxon>
    </lineage>
</organism>
<dbReference type="STRING" id="1494590.ATN84_01750"/>
<name>A0A135HZB4_9HYPH</name>
<dbReference type="AlphaFoldDB" id="A0A135HZB4"/>
<keyword evidence="2" id="KW-1185">Reference proteome</keyword>
<gene>
    <name evidence="1" type="ORF">ATN84_01750</name>
</gene>
<dbReference type="OrthoDB" id="9940098at2"/>
<accession>A0A135HZB4</accession>
<comment type="caution">
    <text evidence="1">The sequence shown here is derived from an EMBL/GenBank/DDBJ whole genome shotgun (WGS) entry which is preliminary data.</text>
</comment>
<dbReference type="RefSeq" id="WP_068879811.1">
    <property type="nucleotide sequence ID" value="NZ_LNTU01000001.1"/>
</dbReference>
<evidence type="ECO:0000313" key="1">
    <source>
        <dbReference type="EMBL" id="KXF78542.1"/>
    </source>
</evidence>
<reference evidence="1 2" key="1">
    <citation type="submission" date="2015-11" db="EMBL/GenBank/DDBJ databases">
        <title>Draft genome sequence of Paramesorhizobium deserti A-3-E, a strain highly resistant to diverse beta-lactam antibiotics.</title>
        <authorList>
            <person name="Lv R."/>
            <person name="Yang X."/>
            <person name="Fang N."/>
            <person name="Guo J."/>
            <person name="Luo X."/>
            <person name="Peng F."/>
            <person name="Yang R."/>
            <person name="Cui Y."/>
            <person name="Fang C."/>
            <person name="Song Y."/>
        </authorList>
    </citation>
    <scope>NUCLEOTIDE SEQUENCE [LARGE SCALE GENOMIC DNA]</scope>
    <source>
        <strain evidence="1 2">A-3-E</strain>
    </source>
</reference>
<evidence type="ECO:0000313" key="2">
    <source>
        <dbReference type="Proteomes" id="UP000070107"/>
    </source>
</evidence>
<sequence>MNRDAVERLIAEEGVPRERVAMAVALARIAHAALESDLELLRAHGATADELAAHRDRRNAEMDEWLNASLRAGMAALDAS</sequence>
<dbReference type="Proteomes" id="UP000070107">
    <property type="component" value="Unassembled WGS sequence"/>
</dbReference>